<evidence type="ECO:0000313" key="10">
    <source>
        <dbReference type="EMBL" id="PUA31514.1"/>
    </source>
</evidence>
<evidence type="ECO:0000256" key="8">
    <source>
        <dbReference type="ARBA" id="ARBA00048679"/>
    </source>
</evidence>
<keyword evidence="5" id="KW-0418">Kinase</keyword>
<gene>
    <name evidence="10" type="ORF">B9J98_06085</name>
</gene>
<organism evidence="10 11">
    <name type="scientific">Candidatus Terraquivivens tikiterensis</name>
    <dbReference type="NCBI Taxonomy" id="1980982"/>
    <lineage>
        <taxon>Archaea</taxon>
        <taxon>Nitrososphaerota</taxon>
        <taxon>Candidatus Wolframiiraptoraceae</taxon>
        <taxon>Candidatus Terraquivivens</taxon>
    </lineage>
</organism>
<comment type="caution">
    <text evidence="10">The sequence shown here is derived from an EMBL/GenBank/DDBJ whole genome shotgun (WGS) entry which is preliminary data.</text>
</comment>
<dbReference type="EC" id="2.7.11.1" evidence="1"/>
<dbReference type="PANTHER" id="PTHR37171:SF1">
    <property type="entry name" value="SERINE_THREONINE-PROTEIN KINASE YRZF-RELATED"/>
    <property type="match status" value="1"/>
</dbReference>
<protein>
    <recommendedName>
        <fullName evidence="1">non-specific serine/threonine protein kinase</fullName>
        <ecNumber evidence="1">2.7.11.1</ecNumber>
    </recommendedName>
</protein>
<comment type="catalytic activity">
    <reaction evidence="8">
        <text>L-seryl-[protein] + ATP = O-phospho-L-seryl-[protein] + ADP + H(+)</text>
        <dbReference type="Rhea" id="RHEA:17989"/>
        <dbReference type="Rhea" id="RHEA-COMP:9863"/>
        <dbReference type="Rhea" id="RHEA-COMP:11604"/>
        <dbReference type="ChEBI" id="CHEBI:15378"/>
        <dbReference type="ChEBI" id="CHEBI:29999"/>
        <dbReference type="ChEBI" id="CHEBI:30616"/>
        <dbReference type="ChEBI" id="CHEBI:83421"/>
        <dbReference type="ChEBI" id="CHEBI:456216"/>
        <dbReference type="EC" id="2.7.11.1"/>
    </reaction>
</comment>
<evidence type="ECO:0000256" key="5">
    <source>
        <dbReference type="ARBA" id="ARBA00022777"/>
    </source>
</evidence>
<evidence type="ECO:0000259" key="9">
    <source>
        <dbReference type="Pfam" id="PF01163"/>
    </source>
</evidence>
<dbReference type="GO" id="GO:0004674">
    <property type="term" value="F:protein serine/threonine kinase activity"/>
    <property type="evidence" value="ECO:0007669"/>
    <property type="project" value="UniProtKB-KW"/>
</dbReference>
<dbReference type="EMBL" id="NDWU01000016">
    <property type="protein sequence ID" value="PUA31514.1"/>
    <property type="molecule type" value="Genomic_DNA"/>
</dbReference>
<dbReference type="InterPro" id="IPR018934">
    <property type="entry name" value="RIO_dom"/>
</dbReference>
<name>A0A2R7Y1W1_9ARCH</name>
<evidence type="ECO:0000313" key="11">
    <source>
        <dbReference type="Proteomes" id="UP000244066"/>
    </source>
</evidence>
<keyword evidence="4" id="KW-0547">Nucleotide-binding</keyword>
<reference evidence="10 11" key="1">
    <citation type="submission" date="2017-04" db="EMBL/GenBank/DDBJ databases">
        <title>Draft Aigarchaeota genome from a New Zealand hot spring.</title>
        <authorList>
            <person name="Reysenbach A.-L."/>
            <person name="Donaho J.A."/>
            <person name="Gerhart J."/>
            <person name="Kelley J.F."/>
            <person name="Kouba K."/>
            <person name="Podar M."/>
            <person name="Stott M."/>
        </authorList>
    </citation>
    <scope>NUCLEOTIDE SEQUENCE [LARGE SCALE GENOMIC DNA]</scope>
    <source>
        <strain evidence="10">NZ13_MG1</strain>
    </source>
</reference>
<evidence type="ECO:0000256" key="7">
    <source>
        <dbReference type="ARBA" id="ARBA00047899"/>
    </source>
</evidence>
<keyword evidence="2" id="KW-0723">Serine/threonine-protein kinase</keyword>
<evidence type="ECO:0000256" key="3">
    <source>
        <dbReference type="ARBA" id="ARBA00022679"/>
    </source>
</evidence>
<accession>A0A2R7Y1W1</accession>
<dbReference type="Proteomes" id="UP000244066">
    <property type="component" value="Unassembled WGS sequence"/>
</dbReference>
<evidence type="ECO:0000256" key="2">
    <source>
        <dbReference type="ARBA" id="ARBA00022527"/>
    </source>
</evidence>
<keyword evidence="3" id="KW-0808">Transferase</keyword>
<evidence type="ECO:0000256" key="6">
    <source>
        <dbReference type="ARBA" id="ARBA00022840"/>
    </source>
</evidence>
<dbReference type="SUPFAM" id="SSF56112">
    <property type="entry name" value="Protein kinase-like (PK-like)"/>
    <property type="match status" value="1"/>
</dbReference>
<dbReference type="InterPro" id="IPR011009">
    <property type="entry name" value="Kinase-like_dom_sf"/>
</dbReference>
<keyword evidence="6" id="KW-0067">ATP-binding</keyword>
<dbReference type="InterPro" id="IPR052396">
    <property type="entry name" value="Meiotic_Drive_Suppr_Kinase"/>
</dbReference>
<dbReference type="GO" id="GO:0005524">
    <property type="term" value="F:ATP binding"/>
    <property type="evidence" value="ECO:0007669"/>
    <property type="project" value="UniProtKB-KW"/>
</dbReference>
<evidence type="ECO:0000256" key="4">
    <source>
        <dbReference type="ARBA" id="ARBA00022741"/>
    </source>
</evidence>
<evidence type="ECO:0000256" key="1">
    <source>
        <dbReference type="ARBA" id="ARBA00012513"/>
    </source>
</evidence>
<dbReference type="AlphaFoldDB" id="A0A2R7Y1W1"/>
<comment type="catalytic activity">
    <reaction evidence="7">
        <text>L-threonyl-[protein] + ATP = O-phospho-L-threonyl-[protein] + ADP + H(+)</text>
        <dbReference type="Rhea" id="RHEA:46608"/>
        <dbReference type="Rhea" id="RHEA-COMP:11060"/>
        <dbReference type="Rhea" id="RHEA-COMP:11605"/>
        <dbReference type="ChEBI" id="CHEBI:15378"/>
        <dbReference type="ChEBI" id="CHEBI:30013"/>
        <dbReference type="ChEBI" id="CHEBI:30616"/>
        <dbReference type="ChEBI" id="CHEBI:61977"/>
        <dbReference type="ChEBI" id="CHEBI:456216"/>
        <dbReference type="EC" id="2.7.11.1"/>
    </reaction>
</comment>
<feature type="domain" description="RIO-type" evidence="9">
    <location>
        <begin position="67"/>
        <end position="171"/>
    </location>
</feature>
<dbReference type="Pfam" id="PF01163">
    <property type="entry name" value="RIO1"/>
    <property type="match status" value="1"/>
</dbReference>
<dbReference type="PANTHER" id="PTHR37171">
    <property type="entry name" value="SERINE/THREONINE-PROTEIN KINASE YRZF-RELATED"/>
    <property type="match status" value="1"/>
</dbReference>
<sequence length="227" mass="25392">MHYPSCNLEEGIRRVRELESLGIDSVMATKDGLLLAGKGFRSVVFVGRSGEGLVAIKVLRSDSPVKSMEHEARMLKIANSVNVGPRILSYTHDIIVMEYIQGSDIISWVSSLGAERSEELRKVLRMCFEDCFRLDSIGLDHGELSDASRHVIVDKGLRPVIVDFSNASTVRKVSNVTSFLNYIMHGKVAKSIKRILDVRYQDMGIVRAYKQCVSEENFNNLMRGLGL</sequence>
<dbReference type="Gene3D" id="1.10.510.10">
    <property type="entry name" value="Transferase(Phosphotransferase) domain 1"/>
    <property type="match status" value="1"/>
</dbReference>
<proteinExistence type="predicted"/>